<protein>
    <submittedName>
        <fullName evidence="4">Ubiquitin-like domain-containing protein</fullName>
    </submittedName>
</protein>
<dbReference type="EMBL" id="UYYA01003865">
    <property type="protein sequence ID" value="VDM56937.1"/>
    <property type="molecule type" value="Genomic_DNA"/>
</dbReference>
<sequence>MLRVLGNLLQFCHIDNYRSRGFGAAERHLPGERGSDFCTSRTAYTYAELQVITLMYCAIGLALTTIAIEIAADALKKLHYFGRKVENVASIQVWFGGKKMSMKALVKNLGDQFNVPIEELETLNLEQFVDNAIKVEAGELATLRVSRPPYPHGPLVPFPFSLHSYMLQKFCRQSLDEFELLASDRVRYDALRRRRRLGDTSKQS</sequence>
<feature type="transmembrane region" description="Helical" evidence="1">
    <location>
        <begin position="51"/>
        <end position="75"/>
    </location>
</feature>
<dbReference type="STRING" id="334426.A0A0R3PKZ9"/>
<dbReference type="Proteomes" id="UP000267027">
    <property type="component" value="Unassembled WGS sequence"/>
</dbReference>
<organism evidence="4">
    <name type="scientific">Angiostrongylus costaricensis</name>
    <name type="common">Nematode worm</name>
    <dbReference type="NCBI Taxonomy" id="334426"/>
    <lineage>
        <taxon>Eukaryota</taxon>
        <taxon>Metazoa</taxon>
        <taxon>Ecdysozoa</taxon>
        <taxon>Nematoda</taxon>
        <taxon>Chromadorea</taxon>
        <taxon>Rhabditida</taxon>
        <taxon>Rhabditina</taxon>
        <taxon>Rhabditomorpha</taxon>
        <taxon>Strongyloidea</taxon>
        <taxon>Metastrongylidae</taxon>
        <taxon>Angiostrongylus</taxon>
    </lineage>
</organism>
<keyword evidence="3" id="KW-1185">Reference proteome</keyword>
<name>A0A0R3PKZ9_ANGCS</name>
<keyword evidence="1" id="KW-0812">Transmembrane</keyword>
<accession>A0A0R3PKZ9</accession>
<dbReference type="OrthoDB" id="297496at2759"/>
<gene>
    <name evidence="2" type="ORF">ACOC_LOCUS5352</name>
</gene>
<keyword evidence="1" id="KW-0472">Membrane</keyword>
<keyword evidence="1" id="KW-1133">Transmembrane helix</keyword>
<proteinExistence type="predicted"/>
<evidence type="ECO:0000313" key="4">
    <source>
        <dbReference type="WBParaSite" id="ACOC_0000535101-mRNA-1"/>
    </source>
</evidence>
<dbReference type="AlphaFoldDB" id="A0A0R3PKZ9"/>
<evidence type="ECO:0000256" key="1">
    <source>
        <dbReference type="SAM" id="Phobius"/>
    </source>
</evidence>
<evidence type="ECO:0000313" key="2">
    <source>
        <dbReference type="EMBL" id="VDM56937.1"/>
    </source>
</evidence>
<reference evidence="2 3" key="2">
    <citation type="submission" date="2018-11" db="EMBL/GenBank/DDBJ databases">
        <authorList>
            <consortium name="Pathogen Informatics"/>
        </authorList>
    </citation>
    <scope>NUCLEOTIDE SEQUENCE [LARGE SCALE GENOMIC DNA]</scope>
    <source>
        <strain evidence="2 3">Costa Rica</strain>
    </source>
</reference>
<dbReference type="WBParaSite" id="ACOC_0000535101-mRNA-1">
    <property type="protein sequence ID" value="ACOC_0000535101-mRNA-1"/>
    <property type="gene ID" value="ACOC_0000535101"/>
</dbReference>
<reference evidence="4" key="1">
    <citation type="submission" date="2017-02" db="UniProtKB">
        <authorList>
            <consortium name="WormBaseParasite"/>
        </authorList>
    </citation>
    <scope>IDENTIFICATION</scope>
</reference>
<evidence type="ECO:0000313" key="3">
    <source>
        <dbReference type="Proteomes" id="UP000267027"/>
    </source>
</evidence>